<protein>
    <recommendedName>
        <fullName evidence="5">Elongator complex protein 1</fullName>
    </recommendedName>
</protein>
<dbReference type="GO" id="GO:0003746">
    <property type="term" value="F:translation elongation factor activity"/>
    <property type="evidence" value="ECO:0007669"/>
    <property type="project" value="UniProtKB-KW"/>
</dbReference>
<comment type="function">
    <text evidence="5">Component of the elongator complex which is required for multiple tRNA modifications, including mcm5U (5-methoxycarbonylmethyl uridine), mcm5s2U (5-methoxycarbonylmethyl-2-thiouridine), and ncm5U (5-carbamoylmethyl uridine). The elongator complex catalyzes formation of carboxymethyluridine in the wobble base at position 34 in tRNAs.</text>
</comment>
<dbReference type="Proteomes" id="UP001163828">
    <property type="component" value="Unassembled WGS sequence"/>
</dbReference>
<comment type="subcellular location">
    <subcellularLocation>
        <location evidence="5">Cytoplasm</location>
    </subcellularLocation>
    <subcellularLocation>
        <location evidence="5">Nucleus</location>
    </subcellularLocation>
</comment>
<dbReference type="PIRSF" id="PIRSF017233">
    <property type="entry name" value="IKAP"/>
    <property type="match status" value="1"/>
</dbReference>
<evidence type="ECO:0000313" key="12">
    <source>
        <dbReference type="EMBL" id="KAJ3995291.1"/>
    </source>
</evidence>
<dbReference type="Pfam" id="PF23936">
    <property type="entry name" value="HB_ELP1"/>
    <property type="match status" value="1"/>
</dbReference>
<feature type="compositionally biased region" description="Basic residues" evidence="6">
    <location>
        <begin position="1185"/>
        <end position="1197"/>
    </location>
</feature>
<evidence type="ECO:0000256" key="5">
    <source>
        <dbReference type="PIRNR" id="PIRNR017233"/>
    </source>
</evidence>
<feature type="domain" description="ELP1 three-helical bundle" evidence="11">
    <location>
        <begin position="1099"/>
        <end position="1271"/>
    </location>
</feature>
<keyword evidence="12" id="KW-0648">Protein biosynthesis</keyword>
<keyword evidence="12" id="KW-0251">Elongation factor</keyword>
<feature type="region of interest" description="Disordered" evidence="6">
    <location>
        <begin position="1182"/>
        <end position="1203"/>
    </location>
</feature>
<comment type="similarity">
    <text evidence="2 5">Belongs to the ELP1/IKA1 family.</text>
</comment>
<sequence length="1336" mass="149777">MRNLSLDCFETIVIADACICCTAIDLDENVFYIASENGSSDGEVIVEIYRIDKNAEVRFEAAPELFVMLTAASSGSGTQLISLRVVQDNRSLVAIMRNGDIAIASLDDQMPVMEVEGGVDDGLLAAVWSPDDSLLTLITGANKLILMTPTFDVISEKPLETTEFGQDAPINVGWGSKQTQFHGSLGKAAAQVSTSNVPVGCSPDEDNLPRISWRGDGAHFVVSSVTSSEALSRRVLRVYDHQAVLQSTSESVPGLEHTLSWRPSGNLIASTQRFGFEGGGAGRDGRHDLVFFERNGLRHGDFELRPDHGLVPAPDERFNLKWGYRVKEISWSSDSSVLAIWIERDHASDLGETVQLWTTGNYHWYLKQEIASPSDSKFTSMEWHPESALQLVLCTSSRIFLRTYAWEIINSLSRPPLDSGSVAISDGSNIFLTPFRTQNVPPPMSSVQLTLLTEPRDKSQIPRSAARVPVHACFSSYSDVLGVLWEDGSVGVYDLRTRLGPGKGKVMEPIRIGLCSINDTNIRCRQIMILASTDSADSRSFTMLILGSLSESDVVVVTKFDGERITETGTVTMPSRNGRLVRSSNVGIWEARSGELFRVNIDNQNTAPFGRFSNYCSISQHVTLSTTEICVGITGSGKLHLCGQDTPCRTLATNATSFAVASGYLIYTTGTHEAIFAALEALPTLLVADNDNNMKDIPSDWEKRRVERGSRIVVCVPSSMSLVLQMPRGNLETINPRPLVLEVVRQDINAGEYRKAFFSCRKHRIDLNFLVQHNETAFVEKRGSFVEQVHEVEHLNLFLTSLGQGLQPLPPATIASIGDALRENLEKKDFKKYINTILTAYVVKTPPDHESALTLLLRLKGEEPSLVEDAVKYIIFLVDADKLFDTALGMYDFSLVLMVAQYSQKDPREYLPFLRELRAIDDKNYQKYRIDDHLKRHEKALSNLAQAGPNYFDEAVQYIERHSLYEEALSIWTKSDRYEDVLAIYGDWLFERREFRQAAAVFVEAQRPQKAMVAYEKALEWQELFDLALRHPEFISEEDVQDMAYRVSEDLVSKKRFAEAARVILDYTPEIRTAVIMLVRGNEISEALRITTLKRELKLVEDVIHPGALENKARIDEDLTEMKGQLRKQLSRIRELRVKKVEEPDEFYGVEDTALHNVDVMSDVSMAPTAFTRYTVAPSTAASRLSKRSSRSKRKMERKIGSGRKGTIDEEEYLLRSVGKLVGRFSVIRSEAKKLLPHILKFTSHHREEGFALQRELSEFEAELGAAVEEIWAISTDSMGLDSQTLITPSLPLQDSWAARMDEVEKQRKINPVERIIKPQMDGDGKDWKMKLLELN</sequence>
<keyword evidence="4" id="KW-0819">tRNA processing</keyword>
<organism evidence="12 13">
    <name type="scientific">Lentinula boryana</name>
    <dbReference type="NCBI Taxonomy" id="40481"/>
    <lineage>
        <taxon>Eukaryota</taxon>
        <taxon>Fungi</taxon>
        <taxon>Dikarya</taxon>
        <taxon>Basidiomycota</taxon>
        <taxon>Agaricomycotina</taxon>
        <taxon>Agaricomycetes</taxon>
        <taxon>Agaricomycetidae</taxon>
        <taxon>Agaricales</taxon>
        <taxon>Marasmiineae</taxon>
        <taxon>Omphalotaceae</taxon>
        <taxon>Lentinula</taxon>
    </lineage>
</organism>
<evidence type="ECO:0000259" key="8">
    <source>
        <dbReference type="Pfam" id="PF23797"/>
    </source>
</evidence>
<dbReference type="InterPro" id="IPR006849">
    <property type="entry name" value="Elp1"/>
</dbReference>
<gene>
    <name evidence="12" type="ORF">F5050DRAFT_1573918</name>
</gene>
<evidence type="ECO:0000259" key="10">
    <source>
        <dbReference type="Pfam" id="PF23925"/>
    </source>
</evidence>
<dbReference type="InterPro" id="IPR056166">
    <property type="entry name" value="TPR_ELP1"/>
</dbReference>
<dbReference type="Pfam" id="PF23797">
    <property type="entry name" value="Beta-prop_ELP1_2nd"/>
    <property type="match status" value="1"/>
</dbReference>
<evidence type="ECO:0000256" key="2">
    <source>
        <dbReference type="ARBA" id="ARBA00006086"/>
    </source>
</evidence>
<feature type="domain" description="ELP1 alpha-solenoid" evidence="10">
    <location>
        <begin position="737"/>
        <end position="802"/>
    </location>
</feature>
<dbReference type="PANTHER" id="PTHR12747">
    <property type="entry name" value="ELONGATOR COMPLEX PROTEIN 1"/>
    <property type="match status" value="1"/>
</dbReference>
<name>A0ABQ8Q9T8_9AGAR</name>
<keyword evidence="3 5" id="KW-0963">Cytoplasm</keyword>
<keyword evidence="5" id="KW-0539">Nucleus</keyword>
<dbReference type="InterPro" id="IPR056167">
    <property type="entry name" value="A-sol_ELP1"/>
</dbReference>
<proteinExistence type="inferred from homology"/>
<keyword evidence="13" id="KW-1185">Reference proteome</keyword>
<evidence type="ECO:0000256" key="3">
    <source>
        <dbReference type="ARBA" id="ARBA00022490"/>
    </source>
</evidence>
<dbReference type="InterPro" id="IPR056164">
    <property type="entry name" value="Beta-prop_ELP1_1st"/>
</dbReference>
<comment type="caution">
    <text evidence="12">The sequence shown here is derived from an EMBL/GenBank/DDBJ whole genome shotgun (WGS) entry which is preliminary data.</text>
</comment>
<comment type="pathway">
    <text evidence="1">tRNA modification; 5-methoxycarbonylmethyl-2-thiouridine-tRNA biosynthesis.</text>
</comment>
<feature type="domain" description="ELP1 first N-terminal beta-propeller" evidence="7">
    <location>
        <begin position="18"/>
        <end position="386"/>
    </location>
</feature>
<dbReference type="InterPro" id="IPR056169">
    <property type="entry name" value="HB_ELP1"/>
</dbReference>
<feature type="domain" description="ELP1 N-terminal second beta-propeller" evidence="8">
    <location>
        <begin position="426"/>
        <end position="713"/>
    </location>
</feature>
<evidence type="ECO:0000256" key="1">
    <source>
        <dbReference type="ARBA" id="ARBA00005043"/>
    </source>
</evidence>
<dbReference type="EMBL" id="MU790660">
    <property type="protein sequence ID" value="KAJ3995291.1"/>
    <property type="molecule type" value="Genomic_DNA"/>
</dbReference>
<evidence type="ECO:0000256" key="6">
    <source>
        <dbReference type="SAM" id="MobiDB-lite"/>
    </source>
</evidence>
<evidence type="ECO:0000259" key="9">
    <source>
        <dbReference type="Pfam" id="PF23878"/>
    </source>
</evidence>
<reference evidence="12" key="1">
    <citation type="submission" date="2022-08" db="EMBL/GenBank/DDBJ databases">
        <authorList>
            <consortium name="DOE Joint Genome Institute"/>
            <person name="Min B."/>
            <person name="Riley R."/>
            <person name="Sierra-Patev S."/>
            <person name="Naranjo-Ortiz M."/>
            <person name="Looney B."/>
            <person name="Konkel Z."/>
            <person name="Slot J.C."/>
            <person name="Sakamoto Y."/>
            <person name="Steenwyk J.L."/>
            <person name="Rokas A."/>
            <person name="Carro J."/>
            <person name="Camarero S."/>
            <person name="Ferreira P."/>
            <person name="Molpeceres G."/>
            <person name="Ruiz-Duenas F.J."/>
            <person name="Serrano A."/>
            <person name="Henrissat B."/>
            <person name="Drula E."/>
            <person name="Hughes K.W."/>
            <person name="Mata J.L."/>
            <person name="Ishikawa N.K."/>
            <person name="Vargas-Isla R."/>
            <person name="Ushijima S."/>
            <person name="Smith C.A."/>
            <person name="Ahrendt S."/>
            <person name="Andreopoulos W."/>
            <person name="He G."/>
            <person name="Labutti K."/>
            <person name="Lipzen A."/>
            <person name="Ng V."/>
            <person name="Sandor L."/>
            <person name="Barry K."/>
            <person name="Martinez A.T."/>
            <person name="Xiao Y."/>
            <person name="Gibbons J.G."/>
            <person name="Terashima K."/>
            <person name="Hibbett D.S."/>
            <person name="Grigoriev I.V."/>
        </authorList>
    </citation>
    <scope>NUCLEOTIDE SEQUENCE</scope>
    <source>
        <strain evidence="12">TFB10827</strain>
    </source>
</reference>
<evidence type="ECO:0000313" key="13">
    <source>
        <dbReference type="Proteomes" id="UP001163828"/>
    </source>
</evidence>
<feature type="domain" description="ELP1 alpha-solenoid" evidence="10">
    <location>
        <begin position="814"/>
        <end position="917"/>
    </location>
</feature>
<dbReference type="PANTHER" id="PTHR12747:SF0">
    <property type="entry name" value="ELONGATOR COMPLEX PROTEIN 1"/>
    <property type="match status" value="1"/>
</dbReference>
<dbReference type="InterPro" id="IPR056165">
    <property type="entry name" value="Beta-prop_ELP1_2nd"/>
</dbReference>
<dbReference type="Pfam" id="PF23925">
    <property type="entry name" value="A-sol_ELP1"/>
    <property type="match status" value="2"/>
</dbReference>
<feature type="domain" description="ELP1 TPR" evidence="9">
    <location>
        <begin position="925"/>
        <end position="1089"/>
    </location>
</feature>
<accession>A0ABQ8Q9T8</accession>
<dbReference type="SUPFAM" id="SSF82171">
    <property type="entry name" value="DPP6 N-terminal domain-like"/>
    <property type="match status" value="1"/>
</dbReference>
<dbReference type="Pfam" id="PF04762">
    <property type="entry name" value="Beta-prop_ELP1_1st"/>
    <property type="match status" value="1"/>
</dbReference>
<dbReference type="Pfam" id="PF23878">
    <property type="entry name" value="TPR_ELP1"/>
    <property type="match status" value="1"/>
</dbReference>
<evidence type="ECO:0000259" key="11">
    <source>
        <dbReference type="Pfam" id="PF23936"/>
    </source>
</evidence>
<evidence type="ECO:0000259" key="7">
    <source>
        <dbReference type="Pfam" id="PF04762"/>
    </source>
</evidence>
<evidence type="ECO:0000256" key="4">
    <source>
        <dbReference type="ARBA" id="ARBA00022694"/>
    </source>
</evidence>